<dbReference type="InterPro" id="IPR017871">
    <property type="entry name" value="ABC_transporter-like_CS"/>
</dbReference>
<dbReference type="AlphaFoldDB" id="A0A3A5MAV2"/>
<evidence type="ECO:0000256" key="4">
    <source>
        <dbReference type="ARBA" id="ARBA00022840"/>
    </source>
</evidence>
<keyword evidence="2" id="KW-1003">Cell membrane</keyword>
<dbReference type="InterPro" id="IPR003439">
    <property type="entry name" value="ABC_transporter-like_ATP-bd"/>
</dbReference>
<dbReference type="PROSITE" id="PS50893">
    <property type="entry name" value="ABC_TRANSPORTER_2"/>
    <property type="match status" value="1"/>
</dbReference>
<dbReference type="Pfam" id="PF08402">
    <property type="entry name" value="TOBE_2"/>
    <property type="match status" value="1"/>
</dbReference>
<dbReference type="PROSITE" id="PS00211">
    <property type="entry name" value="ABC_TRANSPORTER_1"/>
    <property type="match status" value="1"/>
</dbReference>
<accession>A0A3A5MAV2</accession>
<keyword evidence="9" id="KW-1185">Reference proteome</keyword>
<evidence type="ECO:0000259" key="7">
    <source>
        <dbReference type="PROSITE" id="PS50893"/>
    </source>
</evidence>
<evidence type="ECO:0000313" key="8">
    <source>
        <dbReference type="EMBL" id="RJT87237.1"/>
    </source>
</evidence>
<dbReference type="FunFam" id="3.40.50.300:FF:000042">
    <property type="entry name" value="Maltose/maltodextrin ABC transporter, ATP-binding protein"/>
    <property type="match status" value="1"/>
</dbReference>
<comment type="caution">
    <text evidence="8">The sequence shown here is derived from an EMBL/GenBank/DDBJ whole genome shotgun (WGS) entry which is preliminary data.</text>
</comment>
<dbReference type="RefSeq" id="WP_119975663.1">
    <property type="nucleotide sequence ID" value="NZ_JBHSQA010000008.1"/>
</dbReference>
<keyword evidence="6" id="KW-0472">Membrane</keyword>
<reference evidence="8 9" key="1">
    <citation type="submission" date="2018-09" db="EMBL/GenBank/DDBJ databases">
        <title>Novel species of Cryobacterium.</title>
        <authorList>
            <person name="Liu Q."/>
            <person name="Xin Y.-H."/>
        </authorList>
    </citation>
    <scope>NUCLEOTIDE SEQUENCE [LARGE SCALE GENOMIC DNA]</scope>
    <source>
        <strain evidence="8 9">Hh39</strain>
    </source>
</reference>
<evidence type="ECO:0000256" key="6">
    <source>
        <dbReference type="ARBA" id="ARBA00023136"/>
    </source>
</evidence>
<dbReference type="PANTHER" id="PTHR43875">
    <property type="entry name" value="MALTODEXTRIN IMPORT ATP-BINDING PROTEIN MSMX"/>
    <property type="match status" value="1"/>
</dbReference>
<dbReference type="SUPFAM" id="SSF52540">
    <property type="entry name" value="P-loop containing nucleoside triphosphate hydrolases"/>
    <property type="match status" value="1"/>
</dbReference>
<gene>
    <name evidence="8" type="ORF">D6T64_15945</name>
</gene>
<name>A0A3A5MAV2_9MICO</name>
<evidence type="ECO:0000256" key="2">
    <source>
        <dbReference type="ARBA" id="ARBA00022475"/>
    </source>
</evidence>
<organism evidence="8 9">
    <name type="scientific">Cryobacterium melibiosiphilum</name>
    <dbReference type="NCBI Taxonomy" id="995039"/>
    <lineage>
        <taxon>Bacteria</taxon>
        <taxon>Bacillati</taxon>
        <taxon>Actinomycetota</taxon>
        <taxon>Actinomycetes</taxon>
        <taxon>Micrococcales</taxon>
        <taxon>Microbacteriaceae</taxon>
        <taxon>Cryobacterium</taxon>
    </lineage>
</organism>
<dbReference type="Gene3D" id="3.40.50.300">
    <property type="entry name" value="P-loop containing nucleotide triphosphate hydrolases"/>
    <property type="match status" value="1"/>
</dbReference>
<keyword evidence="1" id="KW-0813">Transport</keyword>
<proteinExistence type="predicted"/>
<sequence>MTAEVSLRQLVKRFDGVTAVDDISIEVATGESLVILGPSGSGKSTLLRIVAGLEALDSGDVLIGGKPQQNLPPHERDVAIVFQHFALYPHMNALENITLGLRHGLGLDRATARERGLEFARRMDIEGLLDRKPRQMSGGQRQRVALARALARKARLVLLDEPLSGLDAQLHIALRQEIADLMRTTKATSIHVTHDQSDAMALADRIAVINRGRIEQIGTPDEIYNEPATAFVAGFIGSPPMNLFPGTAVEVGYRTVFGDIGEHSTASEVRVGVRPEHVRTDGTGRYQATAMVHTTIFEGSTRILEVTVGDVQLAIRTDQNMRARRGDSVLLSFGDEDVQLFHAETGRRMERTLSNVH</sequence>
<dbReference type="OrthoDB" id="9802264at2"/>
<evidence type="ECO:0000256" key="1">
    <source>
        <dbReference type="ARBA" id="ARBA00022448"/>
    </source>
</evidence>
<keyword evidence="3" id="KW-0547">Nucleotide-binding</keyword>
<dbReference type="GO" id="GO:0140359">
    <property type="term" value="F:ABC-type transporter activity"/>
    <property type="evidence" value="ECO:0007669"/>
    <property type="project" value="UniProtKB-ARBA"/>
</dbReference>
<dbReference type="Gene3D" id="2.40.50.100">
    <property type="match status" value="1"/>
</dbReference>
<dbReference type="InterPro" id="IPR008995">
    <property type="entry name" value="Mo/tungstate-bd_C_term_dom"/>
</dbReference>
<evidence type="ECO:0000256" key="5">
    <source>
        <dbReference type="ARBA" id="ARBA00022967"/>
    </source>
</evidence>
<feature type="domain" description="ABC transporter" evidence="7">
    <location>
        <begin position="5"/>
        <end position="236"/>
    </location>
</feature>
<dbReference type="EMBL" id="QZVS01000091">
    <property type="protein sequence ID" value="RJT87237.1"/>
    <property type="molecule type" value="Genomic_DNA"/>
</dbReference>
<dbReference type="SUPFAM" id="SSF50331">
    <property type="entry name" value="MOP-like"/>
    <property type="match status" value="1"/>
</dbReference>
<dbReference type="Pfam" id="PF00005">
    <property type="entry name" value="ABC_tran"/>
    <property type="match status" value="1"/>
</dbReference>
<dbReference type="InterPro" id="IPR013611">
    <property type="entry name" value="Transp-assoc_OB_typ2"/>
</dbReference>
<dbReference type="PANTHER" id="PTHR43875:SF15">
    <property type="entry name" value="TREHALOSE IMPORT ATP-BINDING PROTEIN SUGC"/>
    <property type="match status" value="1"/>
</dbReference>
<dbReference type="InterPro" id="IPR047641">
    <property type="entry name" value="ABC_transpr_MalK/UgpC-like"/>
</dbReference>
<dbReference type="GO" id="GO:0016887">
    <property type="term" value="F:ATP hydrolysis activity"/>
    <property type="evidence" value="ECO:0007669"/>
    <property type="project" value="InterPro"/>
</dbReference>
<dbReference type="GO" id="GO:0005524">
    <property type="term" value="F:ATP binding"/>
    <property type="evidence" value="ECO:0007669"/>
    <property type="project" value="UniProtKB-KW"/>
</dbReference>
<dbReference type="Proteomes" id="UP000272015">
    <property type="component" value="Unassembled WGS sequence"/>
</dbReference>
<dbReference type="InterPro" id="IPR012340">
    <property type="entry name" value="NA-bd_OB-fold"/>
</dbReference>
<evidence type="ECO:0000256" key="3">
    <source>
        <dbReference type="ARBA" id="ARBA00022741"/>
    </source>
</evidence>
<keyword evidence="5" id="KW-1278">Translocase</keyword>
<dbReference type="InterPro" id="IPR027417">
    <property type="entry name" value="P-loop_NTPase"/>
</dbReference>
<dbReference type="SMART" id="SM00382">
    <property type="entry name" value="AAA"/>
    <property type="match status" value="1"/>
</dbReference>
<dbReference type="GO" id="GO:0055052">
    <property type="term" value="C:ATP-binding cassette (ABC) transporter complex, substrate-binding subunit-containing"/>
    <property type="evidence" value="ECO:0007669"/>
    <property type="project" value="TreeGrafter"/>
</dbReference>
<keyword evidence="4 8" id="KW-0067">ATP-binding</keyword>
<evidence type="ECO:0000313" key="9">
    <source>
        <dbReference type="Proteomes" id="UP000272015"/>
    </source>
</evidence>
<dbReference type="Gene3D" id="2.40.50.140">
    <property type="entry name" value="Nucleic acid-binding proteins"/>
    <property type="match status" value="1"/>
</dbReference>
<dbReference type="InterPro" id="IPR003593">
    <property type="entry name" value="AAA+_ATPase"/>
</dbReference>
<protein>
    <submittedName>
        <fullName evidence="8">ABC transporter ATP-binding protein</fullName>
    </submittedName>
</protein>